<evidence type="ECO:0000256" key="7">
    <source>
        <dbReference type="ARBA" id="ARBA00022777"/>
    </source>
</evidence>
<dbReference type="InterPro" id="IPR003661">
    <property type="entry name" value="HisK_dim/P_dom"/>
</dbReference>
<comment type="catalytic activity">
    <reaction evidence="1">
        <text>ATP + protein L-histidine = ADP + protein N-phospho-L-histidine.</text>
        <dbReference type="EC" id="2.7.13.3"/>
    </reaction>
</comment>
<evidence type="ECO:0000256" key="6">
    <source>
        <dbReference type="ARBA" id="ARBA00022692"/>
    </source>
</evidence>
<comment type="caution">
    <text evidence="14">The sequence shown here is derived from an EMBL/GenBank/DDBJ whole genome shotgun (WGS) entry which is preliminary data.</text>
</comment>
<evidence type="ECO:0000256" key="3">
    <source>
        <dbReference type="ARBA" id="ARBA00012438"/>
    </source>
</evidence>
<keyword evidence="7 14" id="KW-0418">Kinase</keyword>
<dbReference type="SMART" id="SM00388">
    <property type="entry name" value="HisKA"/>
    <property type="match status" value="1"/>
</dbReference>
<dbReference type="PANTHER" id="PTHR45436">
    <property type="entry name" value="SENSOR HISTIDINE KINASE YKOH"/>
    <property type="match status" value="1"/>
</dbReference>
<dbReference type="Gene3D" id="1.10.287.130">
    <property type="match status" value="1"/>
</dbReference>
<organism evidence="14 15">
    <name type="scientific">Flavobacterium endophyticum</name>
    <dbReference type="NCBI Taxonomy" id="1540163"/>
    <lineage>
        <taxon>Bacteria</taxon>
        <taxon>Pseudomonadati</taxon>
        <taxon>Bacteroidota</taxon>
        <taxon>Flavobacteriia</taxon>
        <taxon>Flavobacteriales</taxon>
        <taxon>Flavobacteriaceae</taxon>
        <taxon>Flavobacterium</taxon>
    </lineage>
</organism>
<dbReference type="Pfam" id="PF00672">
    <property type="entry name" value="HAMP"/>
    <property type="match status" value="1"/>
</dbReference>
<dbReference type="CDD" id="cd00082">
    <property type="entry name" value="HisKA"/>
    <property type="match status" value="1"/>
</dbReference>
<evidence type="ECO:0000256" key="5">
    <source>
        <dbReference type="ARBA" id="ARBA00022679"/>
    </source>
</evidence>
<dbReference type="EC" id="2.7.13.3" evidence="3"/>
<dbReference type="InterPro" id="IPR004358">
    <property type="entry name" value="Sig_transdc_His_kin-like_C"/>
</dbReference>
<feature type="domain" description="HAMP" evidence="13">
    <location>
        <begin position="185"/>
        <end position="238"/>
    </location>
</feature>
<dbReference type="OrthoDB" id="594725at2"/>
<dbReference type="CDD" id="cd00075">
    <property type="entry name" value="HATPase"/>
    <property type="match status" value="1"/>
</dbReference>
<feature type="transmembrane region" description="Helical" evidence="11">
    <location>
        <begin position="12"/>
        <end position="32"/>
    </location>
</feature>
<keyword evidence="9" id="KW-0902">Two-component regulatory system</keyword>
<dbReference type="SMART" id="SM00304">
    <property type="entry name" value="HAMP"/>
    <property type="match status" value="1"/>
</dbReference>
<dbReference type="InterPro" id="IPR050428">
    <property type="entry name" value="TCS_sensor_his_kinase"/>
</dbReference>
<dbReference type="Pfam" id="PF00512">
    <property type="entry name" value="HisKA"/>
    <property type="match status" value="1"/>
</dbReference>
<dbReference type="FunFam" id="1.10.287.130:FF:000001">
    <property type="entry name" value="Two-component sensor histidine kinase"/>
    <property type="match status" value="1"/>
</dbReference>
<dbReference type="PANTHER" id="PTHR45436:SF15">
    <property type="entry name" value="SENSOR HISTIDINE KINASE CUSS"/>
    <property type="match status" value="1"/>
</dbReference>
<dbReference type="Gene3D" id="3.30.565.10">
    <property type="entry name" value="Histidine kinase-like ATPase, C-terminal domain"/>
    <property type="match status" value="1"/>
</dbReference>
<dbReference type="InterPro" id="IPR003660">
    <property type="entry name" value="HAMP_dom"/>
</dbReference>
<evidence type="ECO:0000256" key="1">
    <source>
        <dbReference type="ARBA" id="ARBA00000085"/>
    </source>
</evidence>
<dbReference type="GO" id="GO:0000155">
    <property type="term" value="F:phosphorelay sensor kinase activity"/>
    <property type="evidence" value="ECO:0007669"/>
    <property type="project" value="InterPro"/>
</dbReference>
<evidence type="ECO:0000256" key="9">
    <source>
        <dbReference type="ARBA" id="ARBA00023012"/>
    </source>
</evidence>
<dbReference type="Gene3D" id="6.10.340.10">
    <property type="match status" value="1"/>
</dbReference>
<dbReference type="InterPro" id="IPR003594">
    <property type="entry name" value="HATPase_dom"/>
</dbReference>
<feature type="domain" description="Histidine kinase" evidence="12">
    <location>
        <begin position="246"/>
        <end position="461"/>
    </location>
</feature>
<evidence type="ECO:0000259" key="13">
    <source>
        <dbReference type="PROSITE" id="PS50885"/>
    </source>
</evidence>
<evidence type="ECO:0000313" key="15">
    <source>
        <dbReference type="Proteomes" id="UP000277579"/>
    </source>
</evidence>
<keyword evidence="15" id="KW-1185">Reference proteome</keyword>
<comment type="subcellular location">
    <subcellularLocation>
        <location evidence="2">Membrane</location>
        <topology evidence="2">Multi-pass membrane protein</topology>
    </subcellularLocation>
</comment>
<name>A0A495MIF5_9FLAO</name>
<reference evidence="14 15" key="1">
    <citation type="submission" date="2018-10" db="EMBL/GenBank/DDBJ databases">
        <title>Genomic Encyclopedia of Archaeal and Bacterial Type Strains, Phase II (KMG-II): from individual species to whole genera.</title>
        <authorList>
            <person name="Goeker M."/>
        </authorList>
    </citation>
    <scope>NUCLEOTIDE SEQUENCE [LARGE SCALE GENOMIC DNA]</scope>
    <source>
        <strain evidence="14 15">DSM 29537</strain>
    </source>
</reference>
<dbReference type="Proteomes" id="UP000277579">
    <property type="component" value="Unassembled WGS sequence"/>
</dbReference>
<evidence type="ECO:0000313" key="14">
    <source>
        <dbReference type="EMBL" id="RKS25756.1"/>
    </source>
</evidence>
<keyword evidence="6 11" id="KW-0812">Transmembrane</keyword>
<dbReference type="GO" id="GO:0005886">
    <property type="term" value="C:plasma membrane"/>
    <property type="evidence" value="ECO:0007669"/>
    <property type="project" value="TreeGrafter"/>
</dbReference>
<dbReference type="PRINTS" id="PR00344">
    <property type="entry name" value="BCTRLSENSOR"/>
</dbReference>
<dbReference type="PROSITE" id="PS50885">
    <property type="entry name" value="HAMP"/>
    <property type="match status" value="1"/>
</dbReference>
<evidence type="ECO:0000256" key="10">
    <source>
        <dbReference type="ARBA" id="ARBA00023136"/>
    </source>
</evidence>
<dbReference type="InterPro" id="IPR005467">
    <property type="entry name" value="His_kinase_dom"/>
</dbReference>
<dbReference type="Pfam" id="PF02518">
    <property type="entry name" value="HATPase_c"/>
    <property type="match status" value="1"/>
</dbReference>
<protein>
    <recommendedName>
        <fullName evidence="3">histidine kinase</fullName>
        <ecNumber evidence="3">2.7.13.3</ecNumber>
    </recommendedName>
</protein>
<gene>
    <name evidence="14" type="ORF">CLV94_0800</name>
</gene>
<dbReference type="SUPFAM" id="SSF47384">
    <property type="entry name" value="Homodimeric domain of signal transducing histidine kinase"/>
    <property type="match status" value="1"/>
</dbReference>
<dbReference type="SUPFAM" id="SSF158472">
    <property type="entry name" value="HAMP domain-like"/>
    <property type="match status" value="1"/>
</dbReference>
<dbReference type="RefSeq" id="WP_121375133.1">
    <property type="nucleotide sequence ID" value="NZ_RBLC01000001.1"/>
</dbReference>
<evidence type="ECO:0000256" key="8">
    <source>
        <dbReference type="ARBA" id="ARBA00022989"/>
    </source>
</evidence>
<dbReference type="FunFam" id="3.30.565.10:FF:000006">
    <property type="entry name" value="Sensor histidine kinase WalK"/>
    <property type="match status" value="1"/>
</dbReference>
<evidence type="ECO:0000256" key="4">
    <source>
        <dbReference type="ARBA" id="ARBA00022553"/>
    </source>
</evidence>
<keyword evidence="10 11" id="KW-0472">Membrane</keyword>
<evidence type="ECO:0000256" key="2">
    <source>
        <dbReference type="ARBA" id="ARBA00004141"/>
    </source>
</evidence>
<dbReference type="InterPro" id="IPR036890">
    <property type="entry name" value="HATPase_C_sf"/>
</dbReference>
<keyword evidence="5" id="KW-0808">Transferase</keyword>
<dbReference type="InterPro" id="IPR036097">
    <property type="entry name" value="HisK_dim/P_sf"/>
</dbReference>
<keyword evidence="8 11" id="KW-1133">Transmembrane helix</keyword>
<dbReference type="CDD" id="cd06225">
    <property type="entry name" value="HAMP"/>
    <property type="match status" value="1"/>
</dbReference>
<evidence type="ECO:0000256" key="11">
    <source>
        <dbReference type="SAM" id="Phobius"/>
    </source>
</evidence>
<keyword evidence="4" id="KW-0597">Phosphoprotein</keyword>
<sequence>MPLSFKNRIAVYNLISAATLIAIVFAVVYVIVSLSVNYDINQNLGTEIRYHQEYVANQPSSHPMLVEPGEWDETEHNEIDVNPIFVQIFDSMGRFYEKSNNLKGENLKLRYEETNIHSQDTYLVDIPVRQVQAPLLNHGKKVGYVIIAMSVEEEVRVLGNLSRVLFIAFPIVLLALFFVTRFIAGRSIRPAVDIINTASKITNSNLSERIELPKNKDELFELSASINQLLDRIEDAVVRERQFTSDASHELRTPLAVIQGTLEVLIRKPRESAEYEEKIRYCISEVNRLNDLADQLLLLARFENQKAAVHIEDVAVDEVILQVLERYSSKIAAKNIALGFESGQHFWIRSDAYLFSVILDNLISNAVKYTGENGRIDIALARQEDRIVCSIADNGVGIAPDDLQKIYNEFFRAESQRRAVKGTGLGLSIAKRLCTLLHAELKIYSDLGKGTRAEVILAAAPDLETIVHQP</sequence>
<dbReference type="AlphaFoldDB" id="A0A495MIF5"/>
<dbReference type="SMART" id="SM00387">
    <property type="entry name" value="HATPase_c"/>
    <property type="match status" value="1"/>
</dbReference>
<dbReference type="EMBL" id="RBLC01000001">
    <property type="protein sequence ID" value="RKS25756.1"/>
    <property type="molecule type" value="Genomic_DNA"/>
</dbReference>
<feature type="transmembrane region" description="Helical" evidence="11">
    <location>
        <begin position="164"/>
        <end position="184"/>
    </location>
</feature>
<evidence type="ECO:0000259" key="12">
    <source>
        <dbReference type="PROSITE" id="PS50109"/>
    </source>
</evidence>
<proteinExistence type="predicted"/>
<dbReference type="PROSITE" id="PS50109">
    <property type="entry name" value="HIS_KIN"/>
    <property type="match status" value="1"/>
</dbReference>
<dbReference type="SUPFAM" id="SSF55874">
    <property type="entry name" value="ATPase domain of HSP90 chaperone/DNA topoisomerase II/histidine kinase"/>
    <property type="match status" value="1"/>
</dbReference>
<accession>A0A495MIF5</accession>